<accession>A0A3M0ICM8</accession>
<dbReference type="GO" id="GO:0043565">
    <property type="term" value="F:sequence-specific DNA binding"/>
    <property type="evidence" value="ECO:0007669"/>
    <property type="project" value="InterPro"/>
</dbReference>
<sequence length="194" mass="21018">MHHFAVPPRTRAQCIVLPATPFPLLLGGREVAGRADTAEVRLLVAHAGMVEEMLPDLSPAGVKAARDTLVELAAAVTHQGFDDVNTHLASALARAAKNLAEQRLADAELSPAMLARELNVSVRTLQRAFAAGGESMTAYIRERRLESARQALSASRLSVSEIAAHWQFADGSHFSRAFKQRYGLTPTEYARHNA</sequence>
<dbReference type="InterPro" id="IPR018060">
    <property type="entry name" value="HTH_AraC"/>
</dbReference>
<keyword evidence="2" id="KW-0238">DNA-binding</keyword>
<protein>
    <submittedName>
        <fullName evidence="5">AraC family transcriptional regulator</fullName>
    </submittedName>
</protein>
<dbReference type="InterPro" id="IPR020449">
    <property type="entry name" value="Tscrpt_reg_AraC-type_HTH"/>
</dbReference>
<organism evidence="5 6">
    <name type="scientific">Streptomyces shenzhenensis</name>
    <dbReference type="NCBI Taxonomy" id="943815"/>
    <lineage>
        <taxon>Bacteria</taxon>
        <taxon>Bacillati</taxon>
        <taxon>Actinomycetota</taxon>
        <taxon>Actinomycetes</taxon>
        <taxon>Kitasatosporales</taxon>
        <taxon>Streptomycetaceae</taxon>
        <taxon>Streptomyces</taxon>
    </lineage>
</organism>
<dbReference type="PROSITE" id="PS00041">
    <property type="entry name" value="HTH_ARAC_FAMILY_1"/>
    <property type="match status" value="1"/>
</dbReference>
<dbReference type="PRINTS" id="PR00032">
    <property type="entry name" value="HTHARAC"/>
</dbReference>
<feature type="domain" description="HTH araC/xylS-type" evidence="4">
    <location>
        <begin position="94"/>
        <end position="192"/>
    </location>
</feature>
<dbReference type="GO" id="GO:0003700">
    <property type="term" value="F:DNA-binding transcription factor activity"/>
    <property type="evidence" value="ECO:0007669"/>
    <property type="project" value="InterPro"/>
</dbReference>
<comment type="caution">
    <text evidence="5">The sequence shown here is derived from an EMBL/GenBank/DDBJ whole genome shotgun (WGS) entry which is preliminary data.</text>
</comment>
<evidence type="ECO:0000256" key="1">
    <source>
        <dbReference type="ARBA" id="ARBA00023015"/>
    </source>
</evidence>
<dbReference type="PANTHER" id="PTHR47893:SF1">
    <property type="entry name" value="REGULATORY PROTEIN PCHR"/>
    <property type="match status" value="1"/>
</dbReference>
<dbReference type="InterPro" id="IPR018062">
    <property type="entry name" value="HTH_AraC-typ_CS"/>
</dbReference>
<dbReference type="SMART" id="SM00342">
    <property type="entry name" value="HTH_ARAC"/>
    <property type="match status" value="1"/>
</dbReference>
<proteinExistence type="predicted"/>
<keyword evidence="3" id="KW-0804">Transcription</keyword>
<evidence type="ECO:0000259" key="4">
    <source>
        <dbReference type="PROSITE" id="PS01124"/>
    </source>
</evidence>
<keyword evidence="1" id="KW-0805">Transcription regulation</keyword>
<dbReference type="AlphaFoldDB" id="A0A3M0ICM8"/>
<dbReference type="Pfam" id="PF12833">
    <property type="entry name" value="HTH_18"/>
    <property type="match status" value="1"/>
</dbReference>
<dbReference type="SUPFAM" id="SSF46689">
    <property type="entry name" value="Homeodomain-like"/>
    <property type="match status" value="1"/>
</dbReference>
<evidence type="ECO:0000256" key="2">
    <source>
        <dbReference type="ARBA" id="ARBA00023125"/>
    </source>
</evidence>
<dbReference type="Gene3D" id="1.10.10.60">
    <property type="entry name" value="Homeodomain-like"/>
    <property type="match status" value="1"/>
</dbReference>
<gene>
    <name evidence="5" type="ORF">CTZ28_44800</name>
</gene>
<dbReference type="PROSITE" id="PS01124">
    <property type="entry name" value="HTH_ARAC_FAMILY_2"/>
    <property type="match status" value="1"/>
</dbReference>
<dbReference type="EMBL" id="PENI01000059">
    <property type="protein sequence ID" value="RMB79606.1"/>
    <property type="molecule type" value="Genomic_DNA"/>
</dbReference>
<keyword evidence="6" id="KW-1185">Reference proteome</keyword>
<dbReference type="Proteomes" id="UP000270471">
    <property type="component" value="Unassembled WGS sequence"/>
</dbReference>
<dbReference type="InterPro" id="IPR053142">
    <property type="entry name" value="PchR_regulatory_protein"/>
</dbReference>
<dbReference type="OrthoDB" id="9799345at2"/>
<evidence type="ECO:0000313" key="6">
    <source>
        <dbReference type="Proteomes" id="UP000270471"/>
    </source>
</evidence>
<dbReference type="InterPro" id="IPR009057">
    <property type="entry name" value="Homeodomain-like_sf"/>
</dbReference>
<name>A0A3M0ICM8_9ACTN</name>
<evidence type="ECO:0000256" key="3">
    <source>
        <dbReference type="ARBA" id="ARBA00023163"/>
    </source>
</evidence>
<dbReference type="PANTHER" id="PTHR47893">
    <property type="entry name" value="REGULATORY PROTEIN PCHR"/>
    <property type="match status" value="1"/>
</dbReference>
<evidence type="ECO:0000313" key="5">
    <source>
        <dbReference type="EMBL" id="RMB79606.1"/>
    </source>
</evidence>
<reference evidence="5 6" key="1">
    <citation type="submission" date="2017-11" db="EMBL/GenBank/DDBJ databases">
        <title>Draft genome of actinobacteria isolated from guarana (Paullinia cupana (Mart.) Ducke.</title>
        <authorList>
            <person name="Siqueira K.A."/>
            <person name="Liotti R.G."/>
            <person name="Mendes T.A.O."/>
            <person name="Soares M.A."/>
        </authorList>
    </citation>
    <scope>NUCLEOTIDE SEQUENCE [LARGE SCALE GENOMIC DNA]</scope>
    <source>
        <strain evidence="5 6">193</strain>
    </source>
</reference>